<evidence type="ECO:0000313" key="2">
    <source>
        <dbReference type="Proteomes" id="UP000521748"/>
    </source>
</evidence>
<organism evidence="1 2">
    <name type="scientific">Psychromicrobium silvestre</name>
    <dbReference type="NCBI Taxonomy" id="1645614"/>
    <lineage>
        <taxon>Bacteria</taxon>
        <taxon>Bacillati</taxon>
        <taxon>Actinomycetota</taxon>
        <taxon>Actinomycetes</taxon>
        <taxon>Micrococcales</taxon>
        <taxon>Micrococcaceae</taxon>
        <taxon>Psychromicrobium</taxon>
    </lineage>
</organism>
<reference evidence="1 2" key="1">
    <citation type="submission" date="2020-07" db="EMBL/GenBank/DDBJ databases">
        <title>Sequencing the genomes of 1000 actinobacteria strains.</title>
        <authorList>
            <person name="Klenk H.-P."/>
        </authorList>
    </citation>
    <scope>NUCLEOTIDE SEQUENCE [LARGE SCALE GENOMIC DNA]</scope>
    <source>
        <strain evidence="1 2">DSM 102047</strain>
    </source>
</reference>
<dbReference type="AlphaFoldDB" id="A0A7Y9LQS9"/>
<dbReference type="Proteomes" id="UP000521748">
    <property type="component" value="Unassembled WGS sequence"/>
</dbReference>
<protein>
    <submittedName>
        <fullName evidence="1">Uncharacterized protein</fullName>
    </submittedName>
</protein>
<evidence type="ECO:0000313" key="1">
    <source>
        <dbReference type="EMBL" id="NYE93885.1"/>
    </source>
</evidence>
<accession>A0A7Y9LQS9</accession>
<dbReference type="EMBL" id="JACBYQ010000001">
    <property type="protein sequence ID" value="NYE93885.1"/>
    <property type="molecule type" value="Genomic_DNA"/>
</dbReference>
<sequence>MCTHLITLAAFITTQIKNTTFGYSVKTLTGRISARSFRASPIQGVR</sequence>
<keyword evidence="2" id="KW-1185">Reference proteome</keyword>
<gene>
    <name evidence="1" type="ORF">FHU41_000106</name>
</gene>
<name>A0A7Y9LQS9_9MICC</name>
<comment type="caution">
    <text evidence="1">The sequence shown here is derived from an EMBL/GenBank/DDBJ whole genome shotgun (WGS) entry which is preliminary data.</text>
</comment>
<proteinExistence type="predicted"/>